<evidence type="ECO:0000313" key="2">
    <source>
        <dbReference type="Proteomes" id="UP001595444"/>
    </source>
</evidence>
<dbReference type="Proteomes" id="UP001595444">
    <property type="component" value="Unassembled WGS sequence"/>
</dbReference>
<evidence type="ECO:0000313" key="1">
    <source>
        <dbReference type="EMBL" id="MFC3053175.1"/>
    </source>
</evidence>
<proteinExistence type="predicted"/>
<name>A0ABV7D964_9PROT</name>
<dbReference type="Gene3D" id="2.60.40.3230">
    <property type="match status" value="1"/>
</dbReference>
<dbReference type="RefSeq" id="WP_194212994.1">
    <property type="nucleotide sequence ID" value="NZ_CP061205.1"/>
</dbReference>
<comment type="caution">
    <text evidence="1">The sequence shown here is derived from an EMBL/GenBank/DDBJ whole genome shotgun (WGS) entry which is preliminary data.</text>
</comment>
<gene>
    <name evidence="1" type="ORF">ACFOKA_14780</name>
</gene>
<dbReference type="EMBL" id="JBHRSL010000010">
    <property type="protein sequence ID" value="MFC3053175.1"/>
    <property type="molecule type" value="Genomic_DNA"/>
</dbReference>
<accession>A0ABV7D964</accession>
<keyword evidence="2" id="KW-1185">Reference proteome</keyword>
<sequence length="159" mass="17700">MTFLRKFLSRVVVVGLVFGGAIVPSVSADTLKCDFRPLKKLGPPKPALVTDVPSIMTPVALNSVQIVDKNIRKKIMPQAVFARMSPTGTVEVMARLVNCTDYDQEILVRTSFMDLSQMPSEPTSIWKRLFLSPKSTQVYTEKSMLPDVGYYLIEVDEGD</sequence>
<organism evidence="1 2">
    <name type="scientific">Kordiimonas pumila</name>
    <dbReference type="NCBI Taxonomy" id="2161677"/>
    <lineage>
        <taxon>Bacteria</taxon>
        <taxon>Pseudomonadati</taxon>
        <taxon>Pseudomonadota</taxon>
        <taxon>Alphaproteobacteria</taxon>
        <taxon>Kordiimonadales</taxon>
        <taxon>Kordiimonadaceae</taxon>
        <taxon>Kordiimonas</taxon>
    </lineage>
</organism>
<protein>
    <submittedName>
        <fullName evidence="1">Uncharacterized protein</fullName>
    </submittedName>
</protein>
<dbReference type="InterPro" id="IPR038483">
    <property type="entry name" value="YcfL-like_sf"/>
</dbReference>
<reference evidence="2" key="1">
    <citation type="journal article" date="2019" name="Int. J. Syst. Evol. Microbiol.">
        <title>The Global Catalogue of Microorganisms (GCM) 10K type strain sequencing project: providing services to taxonomists for standard genome sequencing and annotation.</title>
        <authorList>
            <consortium name="The Broad Institute Genomics Platform"/>
            <consortium name="The Broad Institute Genome Sequencing Center for Infectious Disease"/>
            <person name="Wu L."/>
            <person name="Ma J."/>
        </authorList>
    </citation>
    <scope>NUCLEOTIDE SEQUENCE [LARGE SCALE GENOMIC DNA]</scope>
    <source>
        <strain evidence="2">KCTC 62164</strain>
    </source>
</reference>